<protein>
    <submittedName>
        <fullName evidence="2">Uncharacterized protein</fullName>
    </submittedName>
</protein>
<sequence>MYVAQLPKQYTSLREIDLNQTTQSEAQPSDTQLNLPIIYDVVLTFSSVSFIAIVAAACLMVSKIRVDLPKPLGFKIKPSNQVPCKNCLYFSGNFYLKCAVHPGTVLTKEASNCADYSPVDEKPAESNSGDSR</sequence>
<keyword evidence="1" id="KW-0472">Membrane</keyword>
<feature type="transmembrane region" description="Helical" evidence="1">
    <location>
        <begin position="37"/>
        <end position="61"/>
    </location>
</feature>
<evidence type="ECO:0000313" key="2">
    <source>
        <dbReference type="EMBL" id="GET39756.1"/>
    </source>
</evidence>
<evidence type="ECO:0000256" key="1">
    <source>
        <dbReference type="SAM" id="Phobius"/>
    </source>
</evidence>
<keyword evidence="3" id="KW-1185">Reference proteome</keyword>
<accession>A0AAV3XE61</accession>
<proteinExistence type="predicted"/>
<keyword evidence="1" id="KW-0812">Transmembrane</keyword>
<name>A0AAV3XE61_9CYAN</name>
<evidence type="ECO:0000313" key="3">
    <source>
        <dbReference type="Proteomes" id="UP001050975"/>
    </source>
</evidence>
<dbReference type="EMBL" id="BLAY01000073">
    <property type="protein sequence ID" value="GET39756.1"/>
    <property type="molecule type" value="Genomic_DNA"/>
</dbReference>
<dbReference type="AlphaFoldDB" id="A0AAV3XE61"/>
<dbReference type="RefSeq" id="WP_226585281.1">
    <property type="nucleotide sequence ID" value="NZ_BLAY01000073.1"/>
</dbReference>
<gene>
    <name evidence="2" type="ORF">MiSe_45280</name>
</gene>
<keyword evidence="1" id="KW-1133">Transmembrane helix</keyword>
<organism evidence="2 3">
    <name type="scientific">Microseira wollei NIES-4236</name>
    <dbReference type="NCBI Taxonomy" id="2530354"/>
    <lineage>
        <taxon>Bacteria</taxon>
        <taxon>Bacillati</taxon>
        <taxon>Cyanobacteriota</taxon>
        <taxon>Cyanophyceae</taxon>
        <taxon>Oscillatoriophycideae</taxon>
        <taxon>Aerosakkonematales</taxon>
        <taxon>Aerosakkonemataceae</taxon>
        <taxon>Microseira</taxon>
    </lineage>
</organism>
<dbReference type="Proteomes" id="UP001050975">
    <property type="component" value="Unassembled WGS sequence"/>
</dbReference>
<reference evidence="2" key="1">
    <citation type="submission" date="2019-10" db="EMBL/GenBank/DDBJ databases">
        <title>Draft genome sequece of Microseira wollei NIES-4236.</title>
        <authorList>
            <person name="Yamaguchi H."/>
            <person name="Suzuki S."/>
            <person name="Kawachi M."/>
        </authorList>
    </citation>
    <scope>NUCLEOTIDE SEQUENCE</scope>
    <source>
        <strain evidence="2">NIES-4236</strain>
    </source>
</reference>
<comment type="caution">
    <text evidence="2">The sequence shown here is derived from an EMBL/GenBank/DDBJ whole genome shotgun (WGS) entry which is preliminary data.</text>
</comment>